<keyword evidence="10" id="KW-0411">Iron-sulfur</keyword>
<evidence type="ECO:0000256" key="9">
    <source>
        <dbReference type="ARBA" id="ARBA00023004"/>
    </source>
</evidence>
<dbReference type="STRING" id="908809.ABG79_00428"/>
<sequence length="299" mass="33875">MIDKIKKLKDERDALILAHNYQIPEVIDVADYVGDSFYLSQVAKESDKKVIVFCGVHFMAESAKILSPEKTVLLPVKDAGCPLAEMVDIDELEKFKKQHPDAAFVCYINTNADIKALCDVTVTSSNAVKIIKKIPNKKIVFLPDKNLGEFVKENVPEKDIILWAGFCPTHRRISKENIISMKRIVQDLVVLAHPECEKEVREIADFVGSTKEIIDYATNTNYTNYLIATEEGVIHSLKKMNPDKNFYVPGLSATCPNMKKTRLEDVYESLLFMKHEINIDEDIAAKARKALEKMLELAR</sequence>
<dbReference type="PANTHER" id="PTHR30573">
    <property type="entry name" value="QUINOLINATE SYNTHETASE A"/>
    <property type="match status" value="1"/>
</dbReference>
<dbReference type="Gene3D" id="3.40.50.10800">
    <property type="entry name" value="NadA-like"/>
    <property type="match status" value="3"/>
</dbReference>
<evidence type="ECO:0000256" key="8">
    <source>
        <dbReference type="ARBA" id="ARBA00022723"/>
    </source>
</evidence>
<keyword evidence="5" id="KW-0963">Cytoplasm</keyword>
<protein>
    <recommendedName>
        <fullName evidence="3 11">Quinolinate synthase</fullName>
        <ecNumber evidence="3 11">2.5.1.72</ecNumber>
    </recommendedName>
</protein>
<evidence type="ECO:0000256" key="4">
    <source>
        <dbReference type="ARBA" id="ARBA00022485"/>
    </source>
</evidence>
<dbReference type="AlphaFoldDB" id="A0A0R3JVJ3"/>
<dbReference type="FunFam" id="3.40.50.10800:FF:000003">
    <property type="entry name" value="Quinolinate synthase A"/>
    <property type="match status" value="1"/>
</dbReference>
<dbReference type="GO" id="GO:0051539">
    <property type="term" value="F:4 iron, 4 sulfur cluster binding"/>
    <property type="evidence" value="ECO:0007669"/>
    <property type="project" value="UniProtKB-KW"/>
</dbReference>
<reference evidence="12 13" key="1">
    <citation type="submission" date="2015-09" db="EMBL/GenBank/DDBJ databases">
        <title>Draft genome sequence of a Caloramator mitchellensis, a moderate thermophile from the Great Artesian Basin of Australia.</title>
        <authorList>
            <person name="Patel B.K."/>
        </authorList>
    </citation>
    <scope>NUCLEOTIDE SEQUENCE [LARGE SCALE GENOMIC DNA]</scope>
    <source>
        <strain evidence="12 13">VF08</strain>
    </source>
</reference>
<keyword evidence="9" id="KW-0408">Iron</keyword>
<dbReference type="PATRIC" id="fig|908809.3.peg.433"/>
<dbReference type="GO" id="GO:0008987">
    <property type="term" value="F:quinolinate synthetase A activity"/>
    <property type="evidence" value="ECO:0007669"/>
    <property type="project" value="UniProtKB-UniRule"/>
</dbReference>
<evidence type="ECO:0000256" key="10">
    <source>
        <dbReference type="ARBA" id="ARBA00023014"/>
    </source>
</evidence>
<dbReference type="Proteomes" id="UP000052015">
    <property type="component" value="Unassembled WGS sequence"/>
</dbReference>
<dbReference type="NCBIfam" id="NF006878">
    <property type="entry name" value="PRK09375.1-2"/>
    <property type="match status" value="1"/>
</dbReference>
<dbReference type="GO" id="GO:0034628">
    <property type="term" value="P:'de novo' NAD+ biosynthetic process from L-aspartate"/>
    <property type="evidence" value="ECO:0007669"/>
    <property type="project" value="TreeGrafter"/>
</dbReference>
<dbReference type="EC" id="2.5.1.72" evidence="3 11"/>
<dbReference type="UniPathway" id="UPA00253">
    <property type="reaction ID" value="UER00327"/>
</dbReference>
<evidence type="ECO:0000256" key="11">
    <source>
        <dbReference type="NCBIfam" id="TIGR00550"/>
    </source>
</evidence>
<accession>A0A0R3JVJ3</accession>
<evidence type="ECO:0000313" key="13">
    <source>
        <dbReference type="Proteomes" id="UP000052015"/>
    </source>
</evidence>
<evidence type="ECO:0000256" key="1">
    <source>
        <dbReference type="ARBA" id="ARBA00001966"/>
    </source>
</evidence>
<keyword evidence="13" id="KW-1185">Reference proteome</keyword>
<dbReference type="GO" id="GO:0046872">
    <property type="term" value="F:metal ion binding"/>
    <property type="evidence" value="ECO:0007669"/>
    <property type="project" value="UniProtKB-KW"/>
</dbReference>
<evidence type="ECO:0000256" key="5">
    <source>
        <dbReference type="ARBA" id="ARBA00022490"/>
    </source>
</evidence>
<dbReference type="NCBIfam" id="TIGR00550">
    <property type="entry name" value="nadA"/>
    <property type="match status" value="1"/>
</dbReference>
<keyword evidence="6" id="KW-0662">Pyridine nucleotide biosynthesis</keyword>
<dbReference type="Pfam" id="PF02445">
    <property type="entry name" value="NadA"/>
    <property type="match status" value="1"/>
</dbReference>
<evidence type="ECO:0000256" key="6">
    <source>
        <dbReference type="ARBA" id="ARBA00022642"/>
    </source>
</evidence>
<dbReference type="InterPro" id="IPR036094">
    <property type="entry name" value="NadA_sf"/>
</dbReference>
<proteinExistence type="predicted"/>
<comment type="caution">
    <text evidence="12">The sequence shown here is derived from an EMBL/GenBank/DDBJ whole genome shotgun (WGS) entry which is preliminary data.</text>
</comment>
<dbReference type="SUPFAM" id="SSF142754">
    <property type="entry name" value="NadA-like"/>
    <property type="match status" value="1"/>
</dbReference>
<gene>
    <name evidence="12" type="primary">nadA</name>
    <name evidence="12" type="ORF">ABG79_00428</name>
</gene>
<dbReference type="PANTHER" id="PTHR30573:SF0">
    <property type="entry name" value="QUINOLINATE SYNTHASE, CHLOROPLASTIC"/>
    <property type="match status" value="1"/>
</dbReference>
<comment type="cofactor">
    <cofactor evidence="1">
        <name>[4Fe-4S] cluster</name>
        <dbReference type="ChEBI" id="CHEBI:49883"/>
    </cofactor>
</comment>
<evidence type="ECO:0000256" key="3">
    <source>
        <dbReference type="ARBA" id="ARBA00012669"/>
    </source>
</evidence>
<name>A0A0R3JVJ3_CALMK</name>
<keyword evidence="4" id="KW-0004">4Fe-4S</keyword>
<comment type="pathway">
    <text evidence="2">Cofactor biosynthesis; NAD(+) biosynthesis; quinolinate from iminoaspartate: step 1/1.</text>
</comment>
<evidence type="ECO:0000256" key="7">
    <source>
        <dbReference type="ARBA" id="ARBA00022679"/>
    </source>
</evidence>
<keyword evidence="8" id="KW-0479">Metal-binding</keyword>
<dbReference type="EMBL" id="LKHP01000002">
    <property type="protein sequence ID" value="KRQ87627.1"/>
    <property type="molecule type" value="Genomic_DNA"/>
</dbReference>
<organism evidence="12 13">
    <name type="scientific">Caloramator mitchellensis</name>
    <dbReference type="NCBI Taxonomy" id="908809"/>
    <lineage>
        <taxon>Bacteria</taxon>
        <taxon>Bacillati</taxon>
        <taxon>Bacillota</taxon>
        <taxon>Clostridia</taxon>
        <taxon>Eubacteriales</taxon>
        <taxon>Clostridiaceae</taxon>
        <taxon>Caloramator</taxon>
    </lineage>
</organism>
<dbReference type="GO" id="GO:0005829">
    <property type="term" value="C:cytosol"/>
    <property type="evidence" value="ECO:0007669"/>
    <property type="project" value="TreeGrafter"/>
</dbReference>
<evidence type="ECO:0000256" key="2">
    <source>
        <dbReference type="ARBA" id="ARBA00005065"/>
    </source>
</evidence>
<keyword evidence="7 12" id="KW-0808">Transferase</keyword>
<dbReference type="InterPro" id="IPR003473">
    <property type="entry name" value="NadA"/>
</dbReference>
<evidence type="ECO:0000313" key="12">
    <source>
        <dbReference type="EMBL" id="KRQ87627.1"/>
    </source>
</evidence>